<dbReference type="EMBL" id="JAYFUH010000249">
    <property type="protein sequence ID" value="MEA5669182.1"/>
    <property type="molecule type" value="Genomic_DNA"/>
</dbReference>
<dbReference type="Proteomes" id="UP001301653">
    <property type="component" value="Unassembled WGS sequence"/>
</dbReference>
<protein>
    <submittedName>
        <fullName evidence="1">Uncharacterized protein</fullName>
    </submittedName>
</protein>
<evidence type="ECO:0000313" key="1">
    <source>
        <dbReference type="EMBL" id="MEA5669182.1"/>
    </source>
</evidence>
<keyword evidence="2" id="KW-1185">Reference proteome</keyword>
<organism evidence="1 2">
    <name type="scientific">Stenotrophomonas capsici</name>
    <dbReference type="NCBI Taxonomy" id="3110230"/>
    <lineage>
        <taxon>Bacteria</taxon>
        <taxon>Pseudomonadati</taxon>
        <taxon>Pseudomonadota</taxon>
        <taxon>Gammaproteobacteria</taxon>
        <taxon>Lysobacterales</taxon>
        <taxon>Lysobacteraceae</taxon>
        <taxon>Stenotrophomonas</taxon>
    </lineage>
</organism>
<sequence>MPEKGQKTKLLYFWLSREDVAEFSDALHEALPDMRWRCSHTGADRLLIHHFDTLQAALDCEASAIVSQAFAALGRSELQFLRSYRMHMTDMKDATGHAYDPEIDVVNYGRMAIRWNTLDGDDAPLTALLNTIWKTFKQVTLPAKVHTTAGHPIPGFRIGKQMHETARSERLYLKANGPFCLLN</sequence>
<gene>
    <name evidence="1" type="ORF">VA603_16735</name>
</gene>
<name>A0ABU5V890_9GAMM</name>
<reference evidence="1 2" key="1">
    <citation type="submission" date="2023-12" db="EMBL/GenBank/DDBJ databases">
        <title>Stenotrophomonas guangdongensis sp. nov., isolated from wilted pepper plants (Capsicum annuum).</title>
        <authorList>
            <person name="Qiu M."/>
            <person name="Li Y."/>
            <person name="Liu Q."/>
            <person name="Zhang X."/>
            <person name="Huang Y."/>
            <person name="Guo R."/>
            <person name="Hu M."/>
            <person name="Zhou J."/>
            <person name="Zhou X."/>
        </authorList>
    </citation>
    <scope>NUCLEOTIDE SEQUENCE [LARGE SCALE GENOMIC DNA]</scope>
    <source>
        <strain evidence="1 2">MH1</strain>
    </source>
</reference>
<comment type="caution">
    <text evidence="1">The sequence shown here is derived from an EMBL/GenBank/DDBJ whole genome shotgun (WGS) entry which is preliminary data.</text>
</comment>
<dbReference type="RefSeq" id="WP_323439504.1">
    <property type="nucleotide sequence ID" value="NZ_JAYFUH010000249.1"/>
</dbReference>
<evidence type="ECO:0000313" key="2">
    <source>
        <dbReference type="Proteomes" id="UP001301653"/>
    </source>
</evidence>
<proteinExistence type="predicted"/>
<accession>A0ABU5V890</accession>